<dbReference type="Proteomes" id="UP000265520">
    <property type="component" value="Unassembled WGS sequence"/>
</dbReference>
<name>A0A392TTV9_9FABA</name>
<proteinExistence type="predicted"/>
<sequence length="64" mass="7153">ANVAHKETKVNNSEIDADDQDSGTEHHVVEGVEKDEAEGVVRLHLRPTQARFNAKSVEKQIMML</sequence>
<evidence type="ECO:0000313" key="2">
    <source>
        <dbReference type="EMBL" id="MCI64349.1"/>
    </source>
</evidence>
<accession>A0A392TTV9</accession>
<dbReference type="EMBL" id="LXQA010654005">
    <property type="protein sequence ID" value="MCI64349.1"/>
    <property type="molecule type" value="Genomic_DNA"/>
</dbReference>
<reference evidence="2 3" key="1">
    <citation type="journal article" date="2018" name="Front. Plant Sci.">
        <title>Red Clover (Trifolium pratense) and Zigzag Clover (T. medium) - A Picture of Genomic Similarities and Differences.</title>
        <authorList>
            <person name="Dluhosova J."/>
            <person name="Istvanek J."/>
            <person name="Nedelnik J."/>
            <person name="Repkova J."/>
        </authorList>
    </citation>
    <scope>NUCLEOTIDE SEQUENCE [LARGE SCALE GENOMIC DNA]</scope>
    <source>
        <strain evidence="3">cv. 10/8</strain>
        <tissue evidence="2">Leaf</tissue>
    </source>
</reference>
<evidence type="ECO:0000313" key="3">
    <source>
        <dbReference type="Proteomes" id="UP000265520"/>
    </source>
</evidence>
<feature type="non-terminal residue" evidence="2">
    <location>
        <position position="1"/>
    </location>
</feature>
<comment type="caution">
    <text evidence="2">The sequence shown here is derived from an EMBL/GenBank/DDBJ whole genome shotgun (WGS) entry which is preliminary data.</text>
</comment>
<feature type="region of interest" description="Disordered" evidence="1">
    <location>
        <begin position="1"/>
        <end position="27"/>
    </location>
</feature>
<organism evidence="2 3">
    <name type="scientific">Trifolium medium</name>
    <dbReference type="NCBI Taxonomy" id="97028"/>
    <lineage>
        <taxon>Eukaryota</taxon>
        <taxon>Viridiplantae</taxon>
        <taxon>Streptophyta</taxon>
        <taxon>Embryophyta</taxon>
        <taxon>Tracheophyta</taxon>
        <taxon>Spermatophyta</taxon>
        <taxon>Magnoliopsida</taxon>
        <taxon>eudicotyledons</taxon>
        <taxon>Gunneridae</taxon>
        <taxon>Pentapetalae</taxon>
        <taxon>rosids</taxon>
        <taxon>fabids</taxon>
        <taxon>Fabales</taxon>
        <taxon>Fabaceae</taxon>
        <taxon>Papilionoideae</taxon>
        <taxon>50 kb inversion clade</taxon>
        <taxon>NPAAA clade</taxon>
        <taxon>Hologalegina</taxon>
        <taxon>IRL clade</taxon>
        <taxon>Trifolieae</taxon>
        <taxon>Trifolium</taxon>
    </lineage>
</organism>
<protein>
    <submittedName>
        <fullName evidence="2">Uncharacterized protein</fullName>
    </submittedName>
</protein>
<dbReference type="AlphaFoldDB" id="A0A392TTV9"/>
<evidence type="ECO:0000256" key="1">
    <source>
        <dbReference type="SAM" id="MobiDB-lite"/>
    </source>
</evidence>
<feature type="non-terminal residue" evidence="2">
    <location>
        <position position="64"/>
    </location>
</feature>
<keyword evidence="3" id="KW-1185">Reference proteome</keyword>